<comment type="caution">
    <text evidence="9">The sequence shown here is derived from an EMBL/GenBank/DDBJ whole genome shotgun (WGS) entry which is preliminary data.</text>
</comment>
<keyword evidence="4" id="KW-0793">Thylakoid</keyword>
<dbReference type="GO" id="GO:0042549">
    <property type="term" value="P:photosystem II stabilization"/>
    <property type="evidence" value="ECO:0007669"/>
    <property type="project" value="InterPro"/>
</dbReference>
<evidence type="ECO:0000313" key="10">
    <source>
        <dbReference type="Proteomes" id="UP000215914"/>
    </source>
</evidence>
<keyword evidence="8" id="KW-0812">Transmembrane</keyword>
<dbReference type="Pfam" id="PF01716">
    <property type="entry name" value="MSP"/>
    <property type="match status" value="1"/>
</dbReference>
<dbReference type="Gene3D" id="2.40.160.30">
    <property type="entry name" value="Photosystem II, cytochrome c-550 precursor"/>
    <property type="match status" value="1"/>
</dbReference>
<evidence type="ECO:0000256" key="2">
    <source>
        <dbReference type="ARBA" id="ARBA00009838"/>
    </source>
</evidence>
<sequence>MTRLTYTLDEIEGPFEVSQDGTIKFDEKDGIDYAAVTVRFWQCKCWLEVLWSLASGFVFVVRVYVAAWIFVAVRGPSYCCCPVLFCCPSQKFFSFVCRYVWAMVFCFEPG</sequence>
<proteinExistence type="inferred from homology"/>
<evidence type="ECO:0000256" key="4">
    <source>
        <dbReference type="ARBA" id="ARBA00023078"/>
    </source>
</evidence>
<evidence type="ECO:0000256" key="6">
    <source>
        <dbReference type="ARBA" id="ARBA00023211"/>
    </source>
</evidence>
<dbReference type="GO" id="GO:0010207">
    <property type="term" value="P:photosystem II assembly"/>
    <property type="evidence" value="ECO:0007669"/>
    <property type="project" value="InterPro"/>
</dbReference>
<comment type="similarity">
    <text evidence="2">Belongs to the PsbO family.</text>
</comment>
<dbReference type="GO" id="GO:0010242">
    <property type="term" value="F:oxygen evolving activity"/>
    <property type="evidence" value="ECO:0007669"/>
    <property type="project" value="InterPro"/>
</dbReference>
<organism evidence="9 10">
    <name type="scientific">Helianthus annuus</name>
    <name type="common">Common sunflower</name>
    <dbReference type="NCBI Taxonomy" id="4232"/>
    <lineage>
        <taxon>Eukaryota</taxon>
        <taxon>Viridiplantae</taxon>
        <taxon>Streptophyta</taxon>
        <taxon>Embryophyta</taxon>
        <taxon>Tracheophyta</taxon>
        <taxon>Spermatophyta</taxon>
        <taxon>Magnoliopsida</taxon>
        <taxon>eudicotyledons</taxon>
        <taxon>Gunneridae</taxon>
        <taxon>Pentapetalae</taxon>
        <taxon>asterids</taxon>
        <taxon>campanulids</taxon>
        <taxon>Asterales</taxon>
        <taxon>Asteraceae</taxon>
        <taxon>Asteroideae</taxon>
        <taxon>Heliantheae alliance</taxon>
        <taxon>Heliantheae</taxon>
        <taxon>Helianthus</taxon>
    </lineage>
</organism>
<dbReference type="PANTHER" id="PTHR34058">
    <property type="entry name" value="OXYGEN-EVOLVING ENHANCER PROTEIN 1-2, CHLOROPLASTIC"/>
    <property type="match status" value="1"/>
</dbReference>
<gene>
    <name evidence="9" type="ORF">HanXRQr2_Chr07g0307361</name>
</gene>
<evidence type="ECO:0000313" key="9">
    <source>
        <dbReference type="EMBL" id="KAF5799687.1"/>
    </source>
</evidence>
<comment type="subcellular location">
    <subcellularLocation>
        <location evidence="1">Plastid</location>
        <location evidence="1">Chloroplast thylakoid membrane</location>
    </subcellularLocation>
</comment>
<keyword evidence="6" id="KW-0464">Manganese</keyword>
<keyword evidence="3" id="KW-0602">Photosynthesis</keyword>
<keyword evidence="7" id="KW-0604">Photosystem II</keyword>
<keyword evidence="5 8" id="KW-0472">Membrane</keyword>
<dbReference type="EMBL" id="MNCJ02000322">
    <property type="protein sequence ID" value="KAF5799687.1"/>
    <property type="molecule type" value="Genomic_DNA"/>
</dbReference>
<feature type="transmembrane region" description="Helical" evidence="8">
    <location>
        <begin position="49"/>
        <end position="71"/>
    </location>
</feature>
<dbReference type="GO" id="GO:0009535">
    <property type="term" value="C:chloroplast thylakoid membrane"/>
    <property type="evidence" value="ECO:0007669"/>
    <property type="project" value="UniProtKB-SubCell"/>
</dbReference>
<dbReference type="SUPFAM" id="SSF56925">
    <property type="entry name" value="OMPA-like"/>
    <property type="match status" value="1"/>
</dbReference>
<protein>
    <submittedName>
        <fullName evidence="9">Outer membrane protein/outer membrane enzyme PagP, beta-barrel</fullName>
    </submittedName>
</protein>
<keyword evidence="10" id="KW-1185">Reference proteome</keyword>
<evidence type="ECO:0000256" key="8">
    <source>
        <dbReference type="SAM" id="Phobius"/>
    </source>
</evidence>
<dbReference type="InterPro" id="IPR011250">
    <property type="entry name" value="OMP/PagP_B-barrel"/>
</dbReference>
<reference evidence="9" key="2">
    <citation type="submission" date="2020-06" db="EMBL/GenBank/DDBJ databases">
        <title>Helianthus annuus Genome sequencing and assembly Release 2.</title>
        <authorList>
            <person name="Gouzy J."/>
            <person name="Langlade N."/>
            <person name="Munos S."/>
        </authorList>
    </citation>
    <scope>NUCLEOTIDE SEQUENCE</scope>
    <source>
        <tissue evidence="9">Leaves</tissue>
    </source>
</reference>
<evidence type="ECO:0000256" key="5">
    <source>
        <dbReference type="ARBA" id="ARBA00023136"/>
    </source>
</evidence>
<accession>A0A9K3NGL7</accession>
<evidence type="ECO:0000256" key="1">
    <source>
        <dbReference type="ARBA" id="ARBA00004334"/>
    </source>
</evidence>
<dbReference type="Proteomes" id="UP000215914">
    <property type="component" value="Unassembled WGS sequence"/>
</dbReference>
<reference evidence="9" key="1">
    <citation type="journal article" date="2017" name="Nature">
        <title>The sunflower genome provides insights into oil metabolism, flowering and Asterid evolution.</title>
        <authorList>
            <person name="Badouin H."/>
            <person name="Gouzy J."/>
            <person name="Grassa C.J."/>
            <person name="Murat F."/>
            <person name="Staton S.E."/>
            <person name="Cottret L."/>
            <person name="Lelandais-Briere C."/>
            <person name="Owens G.L."/>
            <person name="Carrere S."/>
            <person name="Mayjonade B."/>
            <person name="Legrand L."/>
            <person name="Gill N."/>
            <person name="Kane N.C."/>
            <person name="Bowers J.E."/>
            <person name="Hubner S."/>
            <person name="Bellec A."/>
            <person name="Berard A."/>
            <person name="Berges H."/>
            <person name="Blanchet N."/>
            <person name="Boniface M.C."/>
            <person name="Brunel D."/>
            <person name="Catrice O."/>
            <person name="Chaidir N."/>
            <person name="Claudel C."/>
            <person name="Donnadieu C."/>
            <person name="Faraut T."/>
            <person name="Fievet G."/>
            <person name="Helmstetter N."/>
            <person name="King M."/>
            <person name="Knapp S.J."/>
            <person name="Lai Z."/>
            <person name="Le Paslier M.C."/>
            <person name="Lippi Y."/>
            <person name="Lorenzon L."/>
            <person name="Mandel J.R."/>
            <person name="Marage G."/>
            <person name="Marchand G."/>
            <person name="Marquand E."/>
            <person name="Bret-Mestries E."/>
            <person name="Morien E."/>
            <person name="Nambeesan S."/>
            <person name="Nguyen T."/>
            <person name="Pegot-Espagnet P."/>
            <person name="Pouilly N."/>
            <person name="Raftis F."/>
            <person name="Sallet E."/>
            <person name="Schiex T."/>
            <person name="Thomas J."/>
            <person name="Vandecasteele C."/>
            <person name="Vares D."/>
            <person name="Vear F."/>
            <person name="Vautrin S."/>
            <person name="Crespi M."/>
            <person name="Mangin B."/>
            <person name="Burke J.M."/>
            <person name="Salse J."/>
            <person name="Munos S."/>
            <person name="Vincourt P."/>
            <person name="Rieseberg L.H."/>
            <person name="Langlade N.B."/>
        </authorList>
    </citation>
    <scope>NUCLEOTIDE SEQUENCE</scope>
    <source>
        <tissue evidence="9">Leaves</tissue>
    </source>
</reference>
<evidence type="ECO:0000256" key="7">
    <source>
        <dbReference type="ARBA" id="ARBA00023276"/>
    </source>
</evidence>
<dbReference type="GO" id="GO:0009654">
    <property type="term" value="C:photosystem II oxygen evolving complex"/>
    <property type="evidence" value="ECO:0007669"/>
    <property type="project" value="InterPro"/>
</dbReference>
<dbReference type="InterPro" id="IPR002628">
    <property type="entry name" value="PsbO"/>
</dbReference>
<evidence type="ECO:0000256" key="3">
    <source>
        <dbReference type="ARBA" id="ARBA00022531"/>
    </source>
</evidence>
<name>A0A9K3NGL7_HELAN</name>
<dbReference type="Gramene" id="mRNA:HanXRQr2_Chr07g0307361">
    <property type="protein sequence ID" value="CDS:HanXRQr2_Chr07g0307361.1"/>
    <property type="gene ID" value="HanXRQr2_Chr07g0307361"/>
</dbReference>
<dbReference type="AlphaFoldDB" id="A0A9K3NGL7"/>
<keyword evidence="8" id="KW-1133">Transmembrane helix</keyword>